<proteinExistence type="predicted"/>
<dbReference type="Proteomes" id="UP001430360">
    <property type="component" value="Unassembled WGS sequence"/>
</dbReference>
<reference evidence="1" key="2">
    <citation type="journal article" date="2022" name="Syst. Appl. Microbiol.">
        <title>Physiological and genomic characterisation of Luteimonas fraxinea sp. nov., a bacterial species associated with trees tolerant to ash dieback.</title>
        <authorList>
            <person name="Ulrich K."/>
            <person name="Becker R."/>
            <person name="Behrendt U."/>
            <person name="Kube M."/>
            <person name="Schneck V."/>
            <person name="Ulrich A."/>
        </authorList>
    </citation>
    <scope>NUCLEOTIDE SEQUENCE</scope>
    <source>
        <strain evidence="1">A1P009</strain>
    </source>
</reference>
<accession>A0ABS8UBU3</accession>
<gene>
    <name evidence="1" type="ORF">LTT95_05825</name>
</gene>
<name>A0ABS8UBU3_9GAMM</name>
<sequence>MRKQYHFRESERGLLAWDVHRLIELTRNVEPSEVELSEIREIDEPYWYDADDSLPTCRDLMEHMRLVEATDLAYPIILSPDGRVMDGMHRVVKALLQERTTIMATRLSVMPAPDYIGCEPDDLPY</sequence>
<evidence type="ECO:0000313" key="2">
    <source>
        <dbReference type="Proteomes" id="UP001430360"/>
    </source>
</evidence>
<organism evidence="1 2">
    <name type="scientific">Luteimonas fraxinea</name>
    <dbReference type="NCBI Taxonomy" id="2901869"/>
    <lineage>
        <taxon>Bacteria</taxon>
        <taxon>Pseudomonadati</taxon>
        <taxon>Pseudomonadota</taxon>
        <taxon>Gammaproteobacteria</taxon>
        <taxon>Lysobacterales</taxon>
        <taxon>Lysobacteraceae</taxon>
        <taxon>Luteimonas</taxon>
    </lineage>
</organism>
<evidence type="ECO:0008006" key="3">
    <source>
        <dbReference type="Google" id="ProtNLM"/>
    </source>
</evidence>
<protein>
    <recommendedName>
        <fullName evidence="3">Chromosome partitioning protein ParB</fullName>
    </recommendedName>
</protein>
<evidence type="ECO:0000313" key="1">
    <source>
        <dbReference type="EMBL" id="MCD9096457.1"/>
    </source>
</evidence>
<dbReference type="RefSeq" id="WP_232135106.1">
    <property type="nucleotide sequence ID" value="NZ_CP089507.1"/>
</dbReference>
<reference evidence="1" key="1">
    <citation type="submission" date="2021-12" db="EMBL/GenBank/DDBJ databases">
        <authorList>
            <person name="Ulrich A."/>
        </authorList>
    </citation>
    <scope>NUCLEOTIDE SEQUENCE</scope>
    <source>
        <strain evidence="1">A1P009</strain>
    </source>
</reference>
<dbReference type="EMBL" id="JAJQKU010000002">
    <property type="protein sequence ID" value="MCD9096457.1"/>
    <property type="molecule type" value="Genomic_DNA"/>
</dbReference>
<keyword evidence="2" id="KW-1185">Reference proteome</keyword>
<comment type="caution">
    <text evidence="1">The sequence shown here is derived from an EMBL/GenBank/DDBJ whole genome shotgun (WGS) entry which is preliminary data.</text>
</comment>